<dbReference type="Pfam" id="PF13577">
    <property type="entry name" value="SnoaL_4"/>
    <property type="match status" value="1"/>
</dbReference>
<dbReference type="InterPro" id="IPR037401">
    <property type="entry name" value="SnoaL-like"/>
</dbReference>
<dbReference type="AlphaFoldDB" id="A0A4Q1HJP1"/>
<comment type="caution">
    <text evidence="2">The sequence shown here is derived from an EMBL/GenBank/DDBJ whole genome shotgun (WGS) entry which is preliminary data.</text>
</comment>
<dbReference type="CDD" id="cd00531">
    <property type="entry name" value="NTF2_like"/>
    <property type="match status" value="1"/>
</dbReference>
<accession>A0A4Q1HJP1</accession>
<evidence type="ECO:0000313" key="2">
    <source>
        <dbReference type="EMBL" id="RXN87836.1"/>
    </source>
</evidence>
<evidence type="ECO:0000313" key="3">
    <source>
        <dbReference type="Proteomes" id="UP000290849"/>
    </source>
</evidence>
<organism evidence="2 3">
    <name type="scientific">Achromobacter aloeverae</name>
    <dbReference type="NCBI Taxonomy" id="1750518"/>
    <lineage>
        <taxon>Bacteria</taxon>
        <taxon>Pseudomonadati</taxon>
        <taxon>Pseudomonadota</taxon>
        <taxon>Betaproteobacteria</taxon>
        <taxon>Burkholderiales</taxon>
        <taxon>Alcaligenaceae</taxon>
        <taxon>Achromobacter</taxon>
    </lineage>
</organism>
<feature type="domain" description="SnoaL-like" evidence="1">
    <location>
        <begin position="17"/>
        <end position="142"/>
    </location>
</feature>
<proteinExistence type="predicted"/>
<dbReference type="Gene3D" id="3.10.450.50">
    <property type="match status" value="1"/>
</dbReference>
<reference evidence="2 3" key="1">
    <citation type="journal article" date="2017" name="Int. J. Syst. Evol. Microbiol.">
        <title>Achromobacter aloeverae sp. nov., isolated from the root of Aloe vera (L.) Burm.f.</title>
        <authorList>
            <person name="Kuncharoen N."/>
            <person name="Muramatsu Y."/>
            <person name="Shibata C."/>
            <person name="Kamakura Y."/>
            <person name="Nakagawa Y."/>
            <person name="Tanasupawat S."/>
        </authorList>
    </citation>
    <scope>NUCLEOTIDE SEQUENCE [LARGE SCALE GENOMIC DNA]</scope>
    <source>
        <strain evidence="2 3">AVA-1</strain>
    </source>
</reference>
<keyword evidence="3" id="KW-1185">Reference proteome</keyword>
<dbReference type="SUPFAM" id="SSF54427">
    <property type="entry name" value="NTF2-like"/>
    <property type="match status" value="1"/>
</dbReference>
<name>A0A4Q1HJP1_9BURK</name>
<dbReference type="InterPro" id="IPR032710">
    <property type="entry name" value="NTF2-like_dom_sf"/>
</dbReference>
<dbReference type="Proteomes" id="UP000290849">
    <property type="component" value="Unassembled WGS sequence"/>
</dbReference>
<dbReference type="EMBL" id="PYAL01000004">
    <property type="protein sequence ID" value="RXN87836.1"/>
    <property type="molecule type" value="Genomic_DNA"/>
</dbReference>
<gene>
    <name evidence="2" type="ORF">C7R54_14690</name>
</gene>
<sequence>MEGDDEVTDQTDLQAYLRRDALKDLVIEYWRDVDANDAARALDFYTEDCLYLMCGHRMRGHADIAAYYEHRRRRGKPRLVRHLVSNLRAHADHPDRGWVEGSMTVYADDGAPVLPAAPPILVADIAAQCLRGADGRWRFQTFTIAPLFMGGVELVVPPSS</sequence>
<protein>
    <recommendedName>
        <fullName evidence="1">SnoaL-like domain-containing protein</fullName>
    </recommendedName>
</protein>
<evidence type="ECO:0000259" key="1">
    <source>
        <dbReference type="Pfam" id="PF13577"/>
    </source>
</evidence>